<sequence length="387" mass="42675">MTTQTKTSAALDLKTLYQGFRDPLVIKALAEKIFAKAKHLEQPIKVMEVCGGHTHTIMKYGLSQLLPDNITFIHGPGCPVCVMPKERIDNAIELAMLPNTILVTLGDMIRVPGSKGTLAQCRAKGFDVRPIYDPLDTLSIARDNPSKNVIYFAIGFETTTPMSAILIELAEQQNITNLYLHCNHVLVPPAIDAVMSDGRAKVNAFIGPSHVSVITGAGIYQSVAKRYQLPVVVAGFEPVDMMESLLMLVELTLQAQRDSRTEIEPVAIQYTRAVTMEGNSLAIQKVNQYFERRAQFRWRGLGDIADSALKLRAEYAHRDAELVFHYALSNQPLNDHKACQCGDILRGIAKPSDCKVFGRNCTPNNPMGSCMVSSEGACNAYFRYLGV</sequence>
<dbReference type="STRING" id="861298.SAMN04488136_11748"/>
<dbReference type="Gene3D" id="6.10.20.100">
    <property type="match status" value="1"/>
</dbReference>
<comment type="similarity">
    <text evidence="1 4">Belongs to the HypD family.</text>
</comment>
<dbReference type="OrthoDB" id="9770424at2"/>
<dbReference type="Pfam" id="PF01924">
    <property type="entry name" value="HypD"/>
    <property type="match status" value="1"/>
</dbReference>
<organism evidence="5 6">
    <name type="scientific">Vibrio xiamenensis</name>
    <dbReference type="NCBI Taxonomy" id="861298"/>
    <lineage>
        <taxon>Bacteria</taxon>
        <taxon>Pseudomonadati</taxon>
        <taxon>Pseudomonadota</taxon>
        <taxon>Gammaproteobacteria</taxon>
        <taxon>Vibrionales</taxon>
        <taxon>Vibrionaceae</taxon>
        <taxon>Vibrio</taxon>
    </lineage>
</organism>
<dbReference type="GO" id="GO:0070025">
    <property type="term" value="F:carbon monoxide binding"/>
    <property type="evidence" value="ECO:0007669"/>
    <property type="project" value="TreeGrafter"/>
</dbReference>
<keyword evidence="6" id="KW-1185">Reference proteome</keyword>
<name>A0A1G8CSC4_9VIBR</name>
<keyword evidence="2" id="KW-0479">Metal-binding</keyword>
<evidence type="ECO:0000313" key="6">
    <source>
        <dbReference type="Proteomes" id="UP000198854"/>
    </source>
</evidence>
<dbReference type="InterPro" id="IPR002780">
    <property type="entry name" value="Hyd_form_HypD"/>
</dbReference>
<dbReference type="PANTHER" id="PTHR30149">
    <property type="entry name" value="HYDROGENASE PROTEIN ASSEMBLY PROTEIN HYPD"/>
    <property type="match status" value="1"/>
</dbReference>
<dbReference type="GO" id="GO:0051539">
    <property type="term" value="F:4 iron, 4 sulfur cluster binding"/>
    <property type="evidence" value="ECO:0007669"/>
    <property type="project" value="TreeGrafter"/>
</dbReference>
<gene>
    <name evidence="5" type="ORF">SAMN04488136_11748</name>
</gene>
<dbReference type="Proteomes" id="UP000198854">
    <property type="component" value="Unassembled WGS sequence"/>
</dbReference>
<accession>A0A1G8CSC4</accession>
<evidence type="ECO:0000256" key="4">
    <source>
        <dbReference type="PIRNR" id="PIRNR005622"/>
    </source>
</evidence>
<dbReference type="EMBL" id="FNDD01000017">
    <property type="protein sequence ID" value="SDH48342.1"/>
    <property type="molecule type" value="Genomic_DNA"/>
</dbReference>
<dbReference type="PANTHER" id="PTHR30149:SF0">
    <property type="entry name" value="HYDROGENASE MATURATION FACTOR HYPD"/>
    <property type="match status" value="1"/>
</dbReference>
<dbReference type="GO" id="GO:0005506">
    <property type="term" value="F:iron ion binding"/>
    <property type="evidence" value="ECO:0007669"/>
    <property type="project" value="TreeGrafter"/>
</dbReference>
<evidence type="ECO:0000313" key="5">
    <source>
        <dbReference type="EMBL" id="SDH48342.1"/>
    </source>
</evidence>
<dbReference type="InterPro" id="IPR042244">
    <property type="entry name" value="HypD_2_sf"/>
</dbReference>
<evidence type="ECO:0000256" key="3">
    <source>
        <dbReference type="ARBA" id="ARBA00023004"/>
    </source>
</evidence>
<evidence type="ECO:0000256" key="2">
    <source>
        <dbReference type="ARBA" id="ARBA00022723"/>
    </source>
</evidence>
<dbReference type="PIRSF" id="PIRSF005622">
    <property type="entry name" value="Hydrgn_mat_hypD"/>
    <property type="match status" value="1"/>
</dbReference>
<protein>
    <recommendedName>
        <fullName evidence="4">Hydrogenase maturation factor</fullName>
    </recommendedName>
</protein>
<dbReference type="GO" id="GO:0051604">
    <property type="term" value="P:protein maturation"/>
    <property type="evidence" value="ECO:0007669"/>
    <property type="project" value="TreeGrafter"/>
</dbReference>
<dbReference type="InterPro" id="IPR042243">
    <property type="entry name" value="HypD_1"/>
</dbReference>
<proteinExistence type="inferred from homology"/>
<dbReference type="AlphaFoldDB" id="A0A1G8CSC4"/>
<dbReference type="NCBIfam" id="TIGR00075">
    <property type="entry name" value="hypD"/>
    <property type="match status" value="1"/>
</dbReference>
<dbReference type="RefSeq" id="WP_093275288.1">
    <property type="nucleotide sequence ID" value="NZ_FNDD01000017.1"/>
</dbReference>
<reference evidence="5 6" key="1">
    <citation type="submission" date="2016-10" db="EMBL/GenBank/DDBJ databases">
        <authorList>
            <person name="de Groot N.N."/>
        </authorList>
    </citation>
    <scope>NUCLEOTIDE SEQUENCE [LARGE SCALE GENOMIC DNA]</scope>
    <source>
        <strain evidence="5 6">CGMCC 1.10228</strain>
    </source>
</reference>
<keyword evidence="3" id="KW-0408">Iron</keyword>
<evidence type="ECO:0000256" key="1">
    <source>
        <dbReference type="ARBA" id="ARBA00007888"/>
    </source>
</evidence>
<dbReference type="Gene3D" id="3.40.50.11750">
    <property type="entry name" value="HypD, alpha/beta domain 1"/>
    <property type="match status" value="2"/>
</dbReference>